<evidence type="ECO:0000313" key="3">
    <source>
        <dbReference type="Proteomes" id="UP001633002"/>
    </source>
</evidence>
<dbReference type="EMBL" id="JBJQOH010000006">
    <property type="protein sequence ID" value="KAL3685093.1"/>
    <property type="molecule type" value="Genomic_DNA"/>
</dbReference>
<comment type="caution">
    <text evidence="2">The sequence shown here is derived from an EMBL/GenBank/DDBJ whole genome shotgun (WGS) entry which is preliminary data.</text>
</comment>
<keyword evidence="3" id="KW-1185">Reference proteome</keyword>
<accession>A0ABD3H129</accession>
<organism evidence="2 3">
    <name type="scientific">Riccia sorocarpa</name>
    <dbReference type="NCBI Taxonomy" id="122646"/>
    <lineage>
        <taxon>Eukaryota</taxon>
        <taxon>Viridiplantae</taxon>
        <taxon>Streptophyta</taxon>
        <taxon>Embryophyta</taxon>
        <taxon>Marchantiophyta</taxon>
        <taxon>Marchantiopsida</taxon>
        <taxon>Marchantiidae</taxon>
        <taxon>Marchantiales</taxon>
        <taxon>Ricciaceae</taxon>
        <taxon>Riccia</taxon>
    </lineage>
</organism>
<feature type="compositionally biased region" description="Polar residues" evidence="1">
    <location>
        <begin position="163"/>
        <end position="189"/>
    </location>
</feature>
<gene>
    <name evidence="2" type="ORF">R1sor_003115</name>
</gene>
<evidence type="ECO:0000256" key="1">
    <source>
        <dbReference type="SAM" id="MobiDB-lite"/>
    </source>
</evidence>
<protein>
    <submittedName>
        <fullName evidence="2">Uncharacterized protein</fullName>
    </submittedName>
</protein>
<dbReference type="AlphaFoldDB" id="A0ABD3H129"/>
<sequence length="284" mass="32122">MVDGRDIPMNVNIIHIVFGLKEGRTAPRYARHYEDLSNWVLERSKTAKTWYANDVFLPEWRPIINVVLLGKQKSLEVTGAFIYILKNKVGPANLNKDLDWATYFKEKIREEIMACRKQMMAAGKRKIRPTCIGIVILHILRVLGVVGDEQLVHSDSEEGLLERQQSGSQDRHIQSSSSDAPNRDNSSSLASWRSGRLIHAAASSSEPSPGPDRRVALASSAIIYWLLRSEIQCSNLEAKSKWDSVFIEQILVAGCLERLGPESYWIMIAYDLMRSGLLVDFPRL</sequence>
<name>A0ABD3H129_9MARC</name>
<dbReference type="Proteomes" id="UP001633002">
    <property type="component" value="Unassembled WGS sequence"/>
</dbReference>
<evidence type="ECO:0000313" key="2">
    <source>
        <dbReference type="EMBL" id="KAL3685093.1"/>
    </source>
</evidence>
<proteinExistence type="predicted"/>
<reference evidence="2 3" key="1">
    <citation type="submission" date="2024-09" db="EMBL/GenBank/DDBJ databases">
        <title>Chromosome-scale assembly of Riccia sorocarpa.</title>
        <authorList>
            <person name="Paukszto L."/>
        </authorList>
    </citation>
    <scope>NUCLEOTIDE SEQUENCE [LARGE SCALE GENOMIC DNA]</scope>
    <source>
        <strain evidence="2">LP-2024</strain>
        <tissue evidence="2">Aerial parts of the thallus</tissue>
    </source>
</reference>
<feature type="region of interest" description="Disordered" evidence="1">
    <location>
        <begin position="157"/>
        <end position="189"/>
    </location>
</feature>